<dbReference type="InterPro" id="IPR043159">
    <property type="entry name" value="Lectin_gal-bd_sf"/>
</dbReference>
<dbReference type="Pfam" id="PF01301">
    <property type="entry name" value="Glyco_hydro_35"/>
    <property type="match status" value="1"/>
</dbReference>
<dbReference type="AlphaFoldDB" id="B9SRL0"/>
<dbReference type="eggNOG" id="KOG0496">
    <property type="taxonomic scope" value="Eukaryota"/>
</dbReference>
<evidence type="ECO:0000256" key="5">
    <source>
        <dbReference type="ARBA" id="ARBA00022523"/>
    </source>
</evidence>
<dbReference type="EMBL" id="EQ974100">
    <property type="protein sequence ID" value="EEF33732.1"/>
    <property type="molecule type" value="Genomic_DNA"/>
</dbReference>
<keyword evidence="8 11" id="KW-0378">Hydrolase</keyword>
<dbReference type="InterPro" id="IPR000922">
    <property type="entry name" value="Lectin_gal-bd_dom"/>
</dbReference>
<evidence type="ECO:0000256" key="12">
    <source>
        <dbReference type="RuleBase" id="RU003679"/>
    </source>
</evidence>
<dbReference type="PROSITE" id="PS01182">
    <property type="entry name" value="GLYCOSYL_HYDROL_F35"/>
    <property type="match status" value="1"/>
</dbReference>
<dbReference type="InterPro" id="IPR008979">
    <property type="entry name" value="Galactose-bd-like_sf"/>
</dbReference>
<dbReference type="InterPro" id="IPR031330">
    <property type="entry name" value="Gly_Hdrlase_35_cat"/>
</dbReference>
<dbReference type="Gene3D" id="2.60.120.260">
    <property type="entry name" value="Galactose-binding domain-like"/>
    <property type="match status" value="1"/>
</dbReference>
<comment type="catalytic activity">
    <reaction evidence="1 11">
        <text>Hydrolysis of terminal non-reducing beta-D-galactose residues in beta-D-galactosides.</text>
        <dbReference type="EC" id="3.2.1.23"/>
    </reaction>
</comment>
<evidence type="ECO:0000256" key="6">
    <source>
        <dbReference type="ARBA" id="ARBA00022525"/>
    </source>
</evidence>
<dbReference type="InterPro" id="IPR048913">
    <property type="entry name" value="BetaGal_gal-bd"/>
</dbReference>
<evidence type="ECO:0000256" key="7">
    <source>
        <dbReference type="ARBA" id="ARBA00022729"/>
    </source>
</evidence>
<dbReference type="SUPFAM" id="SSF51445">
    <property type="entry name" value="(Trans)glycosidases"/>
    <property type="match status" value="1"/>
</dbReference>
<dbReference type="GO" id="GO:0005773">
    <property type="term" value="C:vacuole"/>
    <property type="evidence" value="ECO:0000318"/>
    <property type="project" value="GO_Central"/>
</dbReference>
<dbReference type="FunFam" id="2.60.120.260:FF:000142">
    <property type="entry name" value="Beta-galactosidase"/>
    <property type="match status" value="1"/>
</dbReference>
<dbReference type="FunFam" id="3.20.20.80:FF:000098">
    <property type="entry name" value="Beta-galactosidase"/>
    <property type="match status" value="1"/>
</dbReference>
<evidence type="ECO:0000256" key="10">
    <source>
        <dbReference type="ARBA" id="ARBA00023295"/>
    </source>
</evidence>
<dbReference type="Pfam" id="PF17834">
    <property type="entry name" value="GHD"/>
    <property type="match status" value="1"/>
</dbReference>
<dbReference type="InterPro" id="IPR041392">
    <property type="entry name" value="GHD"/>
</dbReference>
<dbReference type="PANTHER" id="PTHR23421">
    <property type="entry name" value="BETA-GALACTOSIDASE RELATED"/>
    <property type="match status" value="1"/>
</dbReference>
<protein>
    <recommendedName>
        <fullName evidence="4 11">Beta-galactosidase</fullName>
        <ecNumber evidence="4 11">3.2.1.23</ecNumber>
    </recommendedName>
</protein>
<evidence type="ECO:0000256" key="8">
    <source>
        <dbReference type="ARBA" id="ARBA00022801"/>
    </source>
</evidence>
<dbReference type="InterPro" id="IPR019801">
    <property type="entry name" value="Glyco_hydro_35_CS"/>
</dbReference>
<accession>B9SRL0</accession>
<reference evidence="15" key="1">
    <citation type="journal article" date="2010" name="Nat. Biotechnol.">
        <title>Draft genome sequence of the oilseed species Ricinus communis.</title>
        <authorList>
            <person name="Chan A.P."/>
            <person name="Crabtree J."/>
            <person name="Zhao Q."/>
            <person name="Lorenzi H."/>
            <person name="Orvis J."/>
            <person name="Puiu D."/>
            <person name="Melake-Berhan A."/>
            <person name="Jones K.M."/>
            <person name="Redman J."/>
            <person name="Chen G."/>
            <person name="Cahoon E.B."/>
            <person name="Gedil M."/>
            <person name="Stanke M."/>
            <person name="Haas B.J."/>
            <person name="Wortman J.R."/>
            <person name="Fraser-Liggett C.M."/>
            <person name="Ravel J."/>
            <person name="Rabinowicz P.D."/>
        </authorList>
    </citation>
    <scope>NUCLEOTIDE SEQUENCE [LARGE SCALE GENOMIC DNA]</scope>
    <source>
        <strain evidence="15">cv. Hale</strain>
    </source>
</reference>
<evidence type="ECO:0000256" key="9">
    <source>
        <dbReference type="ARBA" id="ARBA00023180"/>
    </source>
</evidence>
<comment type="subcellular location">
    <subcellularLocation>
        <location evidence="2">Secreted</location>
        <location evidence="2">Extracellular space</location>
        <location evidence="2">Apoplast</location>
    </subcellularLocation>
</comment>
<keyword evidence="7" id="KW-0732">Signal</keyword>
<evidence type="ECO:0000313" key="14">
    <source>
        <dbReference type="EMBL" id="EEF33732.1"/>
    </source>
</evidence>
<dbReference type="InParanoid" id="B9SRL0"/>
<dbReference type="Pfam" id="PF02140">
    <property type="entry name" value="SUEL_Lectin"/>
    <property type="match status" value="1"/>
</dbReference>
<keyword evidence="15" id="KW-1185">Reference proteome</keyword>
<dbReference type="GO" id="GO:0004565">
    <property type="term" value="F:beta-galactosidase activity"/>
    <property type="evidence" value="ECO:0000318"/>
    <property type="project" value="GO_Central"/>
</dbReference>
<dbReference type="Gene3D" id="2.60.120.740">
    <property type="match status" value="1"/>
</dbReference>
<keyword evidence="9" id="KW-0325">Glycoprotein</keyword>
<evidence type="ECO:0000256" key="1">
    <source>
        <dbReference type="ARBA" id="ARBA00001412"/>
    </source>
</evidence>
<evidence type="ECO:0000313" key="15">
    <source>
        <dbReference type="Proteomes" id="UP000008311"/>
    </source>
</evidence>
<keyword evidence="6" id="KW-0964">Secreted</keyword>
<dbReference type="InterPro" id="IPR017853">
    <property type="entry name" value="GH"/>
</dbReference>
<dbReference type="GO" id="GO:0030246">
    <property type="term" value="F:carbohydrate binding"/>
    <property type="evidence" value="ECO:0007669"/>
    <property type="project" value="InterPro"/>
</dbReference>
<feature type="domain" description="SUEL-type lectin" evidence="13">
    <location>
        <begin position="735"/>
        <end position="822"/>
    </location>
</feature>
<keyword evidence="5" id="KW-0052">Apoplast</keyword>
<dbReference type="PROSITE" id="PS50228">
    <property type="entry name" value="SUEL_LECTIN"/>
    <property type="match status" value="1"/>
</dbReference>
<sequence>MGFGYEVTYDNRAIKIDGARKLILSGSIHYPRSTPEMWPQLIRKAKEGGLNTIETYVFWNAHEPHQRQYDFSGNLDLIRFIKTIRDEGLYAILRIGPYVCAEWNYGGFPVWLHNLPGIQIRTNNEVYKNEMEIFTTLIVNMMKDGKLFASQGGPIILSQIENEYGNVQSSYGDEGKEYVKWCANLAESFKVGVPWIMCQQSDAPSPMIDSCNGFYCDQYYSNNKSLPKIWTENWTGWFQDWGQKNPHRSAEDVAFAVARFFQLGGSVMNYYMYHGGTNFGTTGGGPYITASYDYDAPLDEYGNLRQPKWGHLRDLHSVLNSMEQTLTYGESKNSNYPDNNNIFITIFAYQGKRSCFFSSIDYKDQTISFEGTDYFLPAWSVSILPDCFTEVYNTATVNVQTSIMENKANAADSFREPNSLQWKWRPEKIRGLSLQGDFVGNTLVANELMDQKAVTNGTSDYLWIMTNYDHNMNDSLWGAGKDIILQVHTNGHVVHAFVNGKHVGSQSASIESGRFDFVFESKIKLKRGINRISLVSVSVGLQNYGANFDTAPTGINGPITIIGRSKLGNQPDVTVDISSNRWVYKTGLHGEDQGFQAVRPRHRRQFYTKHVLINQPFVWYKTSFNAPLGQDPVVVDLLGLGKGTAWVNGRNIGRFWPKALAPDDGTCNAPCSYIGTYEPKQCVTGCGEPTQRYYHIPRDWLKPEDNKLVLFEELGGTPDFVSVQTVTVGKVCVHGYEGHTVELSCQHGRKFSKITFASFGLPQGKCGSFTPSNNHDCHADVSTIVEKACVGKERCSIDISEKALAPIHCDARIYRLAVEAVC</sequence>
<dbReference type="GO" id="GO:0019388">
    <property type="term" value="P:galactose catabolic process"/>
    <property type="evidence" value="ECO:0000318"/>
    <property type="project" value="GO_Central"/>
</dbReference>
<evidence type="ECO:0000256" key="4">
    <source>
        <dbReference type="ARBA" id="ARBA00012756"/>
    </source>
</evidence>
<name>B9SRL0_RICCO</name>
<dbReference type="PRINTS" id="PR00742">
    <property type="entry name" value="GLHYDRLASE35"/>
</dbReference>
<proteinExistence type="inferred from homology"/>
<dbReference type="Pfam" id="PF21467">
    <property type="entry name" value="BetaGal_gal-bd"/>
    <property type="match status" value="1"/>
</dbReference>
<dbReference type="GO" id="GO:0009827">
    <property type="term" value="P:plant-type cell wall modification"/>
    <property type="evidence" value="ECO:0000318"/>
    <property type="project" value="GO_Central"/>
</dbReference>
<dbReference type="CDD" id="cd22842">
    <property type="entry name" value="Gal_Rha_Lectin_BGal"/>
    <property type="match status" value="1"/>
</dbReference>
<dbReference type="SUPFAM" id="SSF49785">
    <property type="entry name" value="Galactose-binding domain-like"/>
    <property type="match status" value="2"/>
</dbReference>
<dbReference type="EC" id="3.2.1.23" evidence="4 11"/>
<organism evidence="14 15">
    <name type="scientific">Ricinus communis</name>
    <name type="common">Castor bean</name>
    <dbReference type="NCBI Taxonomy" id="3988"/>
    <lineage>
        <taxon>Eukaryota</taxon>
        <taxon>Viridiplantae</taxon>
        <taxon>Streptophyta</taxon>
        <taxon>Embryophyta</taxon>
        <taxon>Tracheophyta</taxon>
        <taxon>Spermatophyta</taxon>
        <taxon>Magnoliopsida</taxon>
        <taxon>eudicotyledons</taxon>
        <taxon>Gunneridae</taxon>
        <taxon>Pentapetalae</taxon>
        <taxon>rosids</taxon>
        <taxon>fabids</taxon>
        <taxon>Malpighiales</taxon>
        <taxon>Euphorbiaceae</taxon>
        <taxon>Acalyphoideae</taxon>
        <taxon>Acalypheae</taxon>
        <taxon>Ricinus</taxon>
    </lineage>
</organism>
<gene>
    <name evidence="14" type="ORF">RCOM_0840130</name>
</gene>
<evidence type="ECO:0000256" key="2">
    <source>
        <dbReference type="ARBA" id="ARBA00004271"/>
    </source>
</evidence>
<keyword evidence="10 11" id="KW-0326">Glycosidase</keyword>
<evidence type="ECO:0000256" key="3">
    <source>
        <dbReference type="ARBA" id="ARBA00009809"/>
    </source>
</evidence>
<dbReference type="Proteomes" id="UP000008311">
    <property type="component" value="Unassembled WGS sequence"/>
</dbReference>
<dbReference type="GO" id="GO:0009505">
    <property type="term" value="C:plant-type cell wall"/>
    <property type="evidence" value="ECO:0000318"/>
    <property type="project" value="GO_Central"/>
</dbReference>
<dbReference type="InterPro" id="IPR001944">
    <property type="entry name" value="Glycoside_Hdrlase_35"/>
</dbReference>
<dbReference type="GO" id="GO:0048046">
    <property type="term" value="C:apoplast"/>
    <property type="evidence" value="ECO:0007669"/>
    <property type="project" value="UniProtKB-SubCell"/>
</dbReference>
<comment type="similarity">
    <text evidence="3 12">Belongs to the glycosyl hydrolase 35 family.</text>
</comment>
<evidence type="ECO:0000256" key="11">
    <source>
        <dbReference type="RuleBase" id="RU000675"/>
    </source>
</evidence>
<evidence type="ECO:0000259" key="13">
    <source>
        <dbReference type="PROSITE" id="PS50228"/>
    </source>
</evidence>
<dbReference type="Gene3D" id="3.20.20.80">
    <property type="entry name" value="Glycosidases"/>
    <property type="match status" value="1"/>
</dbReference>